<dbReference type="EMBL" id="JACJTC010000002">
    <property type="protein sequence ID" value="MBD2610200.1"/>
    <property type="molecule type" value="Genomic_DNA"/>
</dbReference>
<name>A0ABR8H307_NOSPU</name>
<feature type="region of interest" description="Disordered" evidence="1">
    <location>
        <begin position="1"/>
        <end position="31"/>
    </location>
</feature>
<sequence length="414" mass="46737">MIERSTNSPKSLSQPKNSLPELSETVTRTKPSIPEGIEISKEIELPPNELYITMTPPQNVAILHIYESKNDKYSVWGGHVDKGLPTTKPENKPSLSLARQVENKLDHGLIKSRMKSLSKENVQLRKWLKNLMSKVKNLCLVIADHTDLEIPWEMLELSPEESPRQYVGALITTVRWRKVISINDDYPILEFKTDECCGQAVAYLLEELGGLEAEIEILKQLQGTIYQSSIHSIKNFHIHLQRRDTDCGFVYMSCHGFLENNPEEMALGSKSNKQERLTLQTLGDRPPNLIQKSQGIVFLNACHSAHDQVDPVTRSSYRKGFVEFFLGQGARGVIGTLAAVDSTVATNFARGLIEESLNSSDLSVAEILKKLRFKAVENLGDEPTLEQLKFFINTFMYVYYGSPMTVLRLTRQGE</sequence>
<feature type="compositionally biased region" description="Polar residues" evidence="1">
    <location>
        <begin position="1"/>
        <end position="17"/>
    </location>
</feature>
<comment type="caution">
    <text evidence="3">The sequence shown here is derived from an EMBL/GenBank/DDBJ whole genome shotgun (WGS) entry which is preliminary data.</text>
</comment>
<proteinExistence type="predicted"/>
<evidence type="ECO:0000313" key="4">
    <source>
        <dbReference type="Proteomes" id="UP000606396"/>
    </source>
</evidence>
<evidence type="ECO:0000313" key="3">
    <source>
        <dbReference type="EMBL" id="MBD2610200.1"/>
    </source>
</evidence>
<keyword evidence="4" id="KW-1185">Reference proteome</keyword>
<dbReference type="RefSeq" id="WP_190948230.1">
    <property type="nucleotide sequence ID" value="NZ_JACJTC010000002.1"/>
</dbReference>
<dbReference type="InterPro" id="IPR024983">
    <property type="entry name" value="CHAT_dom"/>
</dbReference>
<dbReference type="Pfam" id="PF12770">
    <property type="entry name" value="CHAT"/>
    <property type="match status" value="1"/>
</dbReference>
<dbReference type="Proteomes" id="UP000606396">
    <property type="component" value="Unassembled WGS sequence"/>
</dbReference>
<gene>
    <name evidence="3" type="ORF">H6G94_02730</name>
</gene>
<reference evidence="3 4" key="1">
    <citation type="journal article" date="2020" name="ISME J.">
        <title>Comparative genomics reveals insights into cyanobacterial evolution and habitat adaptation.</title>
        <authorList>
            <person name="Chen M.Y."/>
            <person name="Teng W.K."/>
            <person name="Zhao L."/>
            <person name="Hu C.X."/>
            <person name="Zhou Y.K."/>
            <person name="Han B.P."/>
            <person name="Song L.R."/>
            <person name="Shu W.S."/>
        </authorList>
    </citation>
    <scope>NUCLEOTIDE SEQUENCE [LARGE SCALE GENOMIC DNA]</scope>
    <source>
        <strain evidence="3 4">FACHB-252</strain>
    </source>
</reference>
<evidence type="ECO:0000259" key="2">
    <source>
        <dbReference type="Pfam" id="PF12770"/>
    </source>
</evidence>
<feature type="domain" description="CHAT" evidence="2">
    <location>
        <begin position="165"/>
        <end position="365"/>
    </location>
</feature>
<evidence type="ECO:0000256" key="1">
    <source>
        <dbReference type="SAM" id="MobiDB-lite"/>
    </source>
</evidence>
<protein>
    <submittedName>
        <fullName evidence="3">CHAT domain-containing protein</fullName>
    </submittedName>
</protein>
<accession>A0ABR8H307</accession>
<organism evidence="3 4">
    <name type="scientific">Nostoc punctiforme FACHB-252</name>
    <dbReference type="NCBI Taxonomy" id="1357509"/>
    <lineage>
        <taxon>Bacteria</taxon>
        <taxon>Bacillati</taxon>
        <taxon>Cyanobacteriota</taxon>
        <taxon>Cyanophyceae</taxon>
        <taxon>Nostocales</taxon>
        <taxon>Nostocaceae</taxon>
        <taxon>Nostoc</taxon>
    </lineage>
</organism>